<dbReference type="Proteomes" id="UP001281003">
    <property type="component" value="Unassembled WGS sequence"/>
</dbReference>
<comment type="caution">
    <text evidence="2">The sequence shown here is derived from an EMBL/GenBank/DDBJ whole genome shotgun (WGS) entry which is preliminary data.</text>
</comment>
<reference evidence="2" key="1">
    <citation type="journal article" date="2023" name="Mol. Phylogenet. Evol.">
        <title>Genome-scale phylogeny and comparative genomics of the fungal order Sordariales.</title>
        <authorList>
            <person name="Hensen N."/>
            <person name="Bonometti L."/>
            <person name="Westerberg I."/>
            <person name="Brannstrom I.O."/>
            <person name="Guillou S."/>
            <person name="Cros-Aarteil S."/>
            <person name="Calhoun S."/>
            <person name="Haridas S."/>
            <person name="Kuo A."/>
            <person name="Mondo S."/>
            <person name="Pangilinan J."/>
            <person name="Riley R."/>
            <person name="LaButti K."/>
            <person name="Andreopoulos B."/>
            <person name="Lipzen A."/>
            <person name="Chen C."/>
            <person name="Yan M."/>
            <person name="Daum C."/>
            <person name="Ng V."/>
            <person name="Clum A."/>
            <person name="Steindorff A."/>
            <person name="Ohm R.A."/>
            <person name="Martin F."/>
            <person name="Silar P."/>
            <person name="Natvig D.O."/>
            <person name="Lalanne C."/>
            <person name="Gautier V."/>
            <person name="Ament-Velasquez S.L."/>
            <person name="Kruys A."/>
            <person name="Hutchinson M.I."/>
            <person name="Powell A.J."/>
            <person name="Barry K."/>
            <person name="Miller A.N."/>
            <person name="Grigoriev I.V."/>
            <person name="Debuchy R."/>
            <person name="Gladieux P."/>
            <person name="Hiltunen Thoren M."/>
            <person name="Johannesson H."/>
        </authorList>
    </citation>
    <scope>NUCLEOTIDE SEQUENCE</scope>
    <source>
        <strain evidence="2">FGSC 1904</strain>
    </source>
</reference>
<feature type="region of interest" description="Disordered" evidence="1">
    <location>
        <begin position="1"/>
        <end position="30"/>
    </location>
</feature>
<evidence type="ECO:0000313" key="3">
    <source>
        <dbReference type="Proteomes" id="UP001281003"/>
    </source>
</evidence>
<feature type="compositionally biased region" description="Low complexity" evidence="1">
    <location>
        <begin position="11"/>
        <end position="22"/>
    </location>
</feature>
<dbReference type="AlphaFoldDB" id="A0AAE0P1B4"/>
<feature type="region of interest" description="Disordered" evidence="1">
    <location>
        <begin position="86"/>
        <end position="146"/>
    </location>
</feature>
<sequence length="276" mass="29994">MFLKRKRSESELSFSSSLPSPSAGMSNDHGFDLSAIASVINSQKSFSSMPLPTPSHLHSRTMKRYRNNRPSEEEVHQRTLSLLYAAQQQQQQQQQQQHQQHQQHQAASPPFDPNLHGREPGNGNSVGPSGVFQKQQQQAGRGQQRSLHSFWNLPAAQSTASSSHISTVTLSGTPGNILLDTPTSCEDCGAGPSGNSGGSDGNRHAKRRGEGGDHDVDMMDVAAQDSSRCGQGNDEYDSSLSQCEACGKMVCFSCSISNLGEHRRCLACAERRVWVS</sequence>
<protein>
    <submittedName>
        <fullName evidence="2">Uncharacterized protein</fullName>
    </submittedName>
</protein>
<feature type="region of interest" description="Disordered" evidence="1">
    <location>
        <begin position="187"/>
        <end position="215"/>
    </location>
</feature>
<evidence type="ECO:0000313" key="2">
    <source>
        <dbReference type="EMBL" id="KAK3391528.1"/>
    </source>
</evidence>
<accession>A0AAE0P1B4</accession>
<keyword evidence="3" id="KW-1185">Reference proteome</keyword>
<dbReference type="EMBL" id="JAUTDP010000013">
    <property type="protein sequence ID" value="KAK3391528.1"/>
    <property type="molecule type" value="Genomic_DNA"/>
</dbReference>
<reference evidence="2" key="2">
    <citation type="submission" date="2023-07" db="EMBL/GenBank/DDBJ databases">
        <authorList>
            <consortium name="Lawrence Berkeley National Laboratory"/>
            <person name="Haridas S."/>
            <person name="Hensen N."/>
            <person name="Bonometti L."/>
            <person name="Westerberg I."/>
            <person name="Brannstrom I.O."/>
            <person name="Guillou S."/>
            <person name="Cros-Aarteil S."/>
            <person name="Calhoun S."/>
            <person name="Kuo A."/>
            <person name="Mondo S."/>
            <person name="Pangilinan J."/>
            <person name="Riley R."/>
            <person name="LaButti K."/>
            <person name="Andreopoulos B."/>
            <person name="Lipzen A."/>
            <person name="Chen C."/>
            <person name="Yanf M."/>
            <person name="Daum C."/>
            <person name="Ng V."/>
            <person name="Clum A."/>
            <person name="Steindorff A."/>
            <person name="Ohm R."/>
            <person name="Martin F."/>
            <person name="Silar P."/>
            <person name="Natvig D."/>
            <person name="Lalanne C."/>
            <person name="Gautier V."/>
            <person name="Ament-velasquez S.L."/>
            <person name="Kruys A."/>
            <person name="Hutchinson M.I."/>
            <person name="Powell A.J."/>
            <person name="Barry K."/>
            <person name="Miller A.N."/>
            <person name="Grigoriev I.V."/>
            <person name="Debuchy R."/>
            <person name="Gladieux P."/>
            <person name="Thoren M.H."/>
            <person name="Johannesson H."/>
        </authorList>
    </citation>
    <scope>NUCLEOTIDE SEQUENCE</scope>
    <source>
        <strain evidence="2">FGSC 1904</strain>
    </source>
</reference>
<proteinExistence type="predicted"/>
<feature type="compositionally biased region" description="Gly residues" evidence="1">
    <location>
        <begin position="191"/>
        <end position="200"/>
    </location>
</feature>
<feature type="compositionally biased region" description="Low complexity" evidence="1">
    <location>
        <begin position="86"/>
        <end position="107"/>
    </location>
</feature>
<gene>
    <name evidence="2" type="ORF">B0T20DRAFT_81235</name>
</gene>
<organism evidence="2 3">
    <name type="scientific">Sordaria brevicollis</name>
    <dbReference type="NCBI Taxonomy" id="83679"/>
    <lineage>
        <taxon>Eukaryota</taxon>
        <taxon>Fungi</taxon>
        <taxon>Dikarya</taxon>
        <taxon>Ascomycota</taxon>
        <taxon>Pezizomycotina</taxon>
        <taxon>Sordariomycetes</taxon>
        <taxon>Sordariomycetidae</taxon>
        <taxon>Sordariales</taxon>
        <taxon>Sordariaceae</taxon>
        <taxon>Sordaria</taxon>
    </lineage>
</organism>
<feature type="compositionally biased region" description="Low complexity" evidence="1">
    <location>
        <begin position="133"/>
        <end position="145"/>
    </location>
</feature>
<name>A0AAE0P1B4_SORBR</name>
<evidence type="ECO:0000256" key="1">
    <source>
        <dbReference type="SAM" id="MobiDB-lite"/>
    </source>
</evidence>